<keyword evidence="3" id="KW-0547">Nucleotide-binding</keyword>
<evidence type="ECO:0000256" key="2">
    <source>
        <dbReference type="ARBA" id="ARBA00022705"/>
    </source>
</evidence>
<dbReference type="Proteomes" id="UP000298663">
    <property type="component" value="Unassembled WGS sequence"/>
</dbReference>
<keyword evidence="11" id="KW-1185">Reference proteome</keyword>
<evidence type="ECO:0000256" key="4">
    <source>
        <dbReference type="ARBA" id="ARBA00022840"/>
    </source>
</evidence>
<dbReference type="OrthoDB" id="2195431at2759"/>
<gene>
    <name evidence="10" type="ORF">L596_007568</name>
</gene>
<comment type="caution">
    <text evidence="10">The sequence shown here is derived from an EMBL/GenBank/DDBJ whole genome shotgun (WGS) entry which is preliminary data.</text>
</comment>
<dbReference type="GO" id="GO:0005524">
    <property type="term" value="F:ATP binding"/>
    <property type="evidence" value="ECO:0007669"/>
    <property type="project" value="UniProtKB-KW"/>
</dbReference>
<dbReference type="SUPFAM" id="SSF52540">
    <property type="entry name" value="P-loop containing nucleoside triphosphate hydrolases"/>
    <property type="match status" value="1"/>
</dbReference>
<dbReference type="Gene3D" id="1.10.8.60">
    <property type="match status" value="1"/>
</dbReference>
<evidence type="ECO:0000313" key="10">
    <source>
        <dbReference type="EMBL" id="TKR93035.1"/>
    </source>
</evidence>
<dbReference type="PANTHER" id="PTHR46765:SF1">
    <property type="entry name" value="P-LOOP CONTAINING NUCLEOSIDE TRIPHOSPHATE HYDROLASES SUPERFAMILY PROTEIN"/>
    <property type="match status" value="1"/>
</dbReference>
<dbReference type="GO" id="GO:0005634">
    <property type="term" value="C:nucleus"/>
    <property type="evidence" value="ECO:0007669"/>
    <property type="project" value="UniProtKB-SubCell"/>
</dbReference>
<keyword evidence="5" id="KW-0238">DNA-binding</keyword>
<dbReference type="EMBL" id="AZBU02000002">
    <property type="protein sequence ID" value="TKR93035.1"/>
    <property type="molecule type" value="Genomic_DNA"/>
</dbReference>
<dbReference type="CDD" id="cd18140">
    <property type="entry name" value="HLD_clamp_RFC"/>
    <property type="match status" value="1"/>
</dbReference>
<dbReference type="AlphaFoldDB" id="A0A4V6A650"/>
<organism evidence="10 11">
    <name type="scientific">Steinernema carpocapsae</name>
    <name type="common">Entomopathogenic nematode</name>
    <dbReference type="NCBI Taxonomy" id="34508"/>
    <lineage>
        <taxon>Eukaryota</taxon>
        <taxon>Metazoa</taxon>
        <taxon>Ecdysozoa</taxon>
        <taxon>Nematoda</taxon>
        <taxon>Chromadorea</taxon>
        <taxon>Rhabditida</taxon>
        <taxon>Tylenchina</taxon>
        <taxon>Panagrolaimomorpha</taxon>
        <taxon>Strongyloidoidea</taxon>
        <taxon>Steinernematidae</taxon>
        <taxon>Steinernema</taxon>
    </lineage>
</organism>
<dbReference type="InterPro" id="IPR003959">
    <property type="entry name" value="ATPase_AAA_core"/>
</dbReference>
<dbReference type="Gene3D" id="3.40.50.300">
    <property type="entry name" value="P-loop containing nucleotide triphosphate hydrolases"/>
    <property type="match status" value="1"/>
</dbReference>
<keyword evidence="2" id="KW-0235">DNA replication</keyword>
<evidence type="ECO:0000256" key="6">
    <source>
        <dbReference type="ARBA" id="ARBA00023242"/>
    </source>
</evidence>
<evidence type="ECO:0000256" key="5">
    <source>
        <dbReference type="ARBA" id="ARBA00023125"/>
    </source>
</evidence>
<dbReference type="PANTHER" id="PTHR46765">
    <property type="entry name" value="P-LOOP CONTAINING NUCLEOSIDE TRIPHOSPHATE HYDROLASES SUPERFAMILY PROTEIN"/>
    <property type="match status" value="1"/>
</dbReference>
<keyword evidence="4" id="KW-0067">ATP-binding</keyword>
<comment type="similarity">
    <text evidence="8">Belongs to the activator 1 small subunits family. CTF18 subfamily.</text>
</comment>
<evidence type="ECO:0000256" key="7">
    <source>
        <dbReference type="ARBA" id="ARBA00023306"/>
    </source>
</evidence>
<dbReference type="STRING" id="34508.A0A4V6A650"/>
<dbReference type="InterPro" id="IPR047854">
    <property type="entry name" value="RFC_lid"/>
</dbReference>
<comment type="subcellular location">
    <subcellularLocation>
        <location evidence="1">Nucleus</location>
    </subcellularLocation>
</comment>
<reference evidence="10 11" key="1">
    <citation type="journal article" date="2015" name="Genome Biol.">
        <title>Comparative genomics of Steinernema reveals deeply conserved gene regulatory networks.</title>
        <authorList>
            <person name="Dillman A.R."/>
            <person name="Macchietto M."/>
            <person name="Porter C.F."/>
            <person name="Rogers A."/>
            <person name="Williams B."/>
            <person name="Antoshechkin I."/>
            <person name="Lee M.M."/>
            <person name="Goodwin Z."/>
            <person name="Lu X."/>
            <person name="Lewis E.E."/>
            <person name="Goodrich-Blair H."/>
            <person name="Stock S.P."/>
            <person name="Adams B.J."/>
            <person name="Sternberg P.W."/>
            <person name="Mortazavi A."/>
        </authorList>
    </citation>
    <scope>NUCLEOTIDE SEQUENCE [LARGE SCALE GENOMIC DNA]</scope>
    <source>
        <strain evidence="10 11">ALL</strain>
    </source>
</reference>
<evidence type="ECO:0000259" key="9">
    <source>
        <dbReference type="SMART" id="SM00382"/>
    </source>
</evidence>
<evidence type="ECO:0000313" key="11">
    <source>
        <dbReference type="Proteomes" id="UP000298663"/>
    </source>
</evidence>
<dbReference type="GO" id="GO:0003677">
    <property type="term" value="F:DNA binding"/>
    <property type="evidence" value="ECO:0007669"/>
    <property type="project" value="UniProtKB-KW"/>
</dbReference>
<dbReference type="InterPro" id="IPR003593">
    <property type="entry name" value="AAA+_ATPase"/>
</dbReference>
<dbReference type="Pfam" id="PF00004">
    <property type="entry name" value="AAA"/>
    <property type="match status" value="1"/>
</dbReference>
<evidence type="ECO:0000256" key="8">
    <source>
        <dbReference type="ARBA" id="ARBA00043975"/>
    </source>
</evidence>
<feature type="domain" description="AAA+ ATPase" evidence="9">
    <location>
        <begin position="308"/>
        <end position="440"/>
    </location>
</feature>
<dbReference type="GO" id="GO:0016887">
    <property type="term" value="F:ATP hydrolysis activity"/>
    <property type="evidence" value="ECO:0007669"/>
    <property type="project" value="InterPro"/>
</dbReference>
<evidence type="ECO:0000256" key="3">
    <source>
        <dbReference type="ARBA" id="ARBA00022741"/>
    </source>
</evidence>
<dbReference type="InterPro" id="IPR027417">
    <property type="entry name" value="P-loop_NTPase"/>
</dbReference>
<dbReference type="CDD" id="cd00009">
    <property type="entry name" value="AAA"/>
    <property type="match status" value="1"/>
</dbReference>
<dbReference type="InterPro" id="IPR053016">
    <property type="entry name" value="CTF18-RFC_complex"/>
</dbReference>
<dbReference type="GO" id="GO:0006260">
    <property type="term" value="P:DNA replication"/>
    <property type="evidence" value="ECO:0007669"/>
    <property type="project" value="UniProtKB-KW"/>
</dbReference>
<proteinExistence type="inferred from homology"/>
<keyword evidence="7" id="KW-0131">Cell cycle</keyword>
<dbReference type="SMART" id="SM00382">
    <property type="entry name" value="AAA"/>
    <property type="match status" value="1"/>
</dbReference>
<accession>A0A4V6A650</accession>
<protein>
    <recommendedName>
        <fullName evidence="9">AAA+ ATPase domain-containing protein</fullName>
    </recommendedName>
</protein>
<sequence length="823" mass="93840">MDDDDFNTLSYDDPDPFAAGERQAGLYEDADAGIENLGAIVTSGRGVKRTFGLADLDSPLLDVDMTQMDWHMRMDVQPIEELKKRRQEKLDQDAIARLKRRMYEVKRRRTMPEAFDGSSAAIPASQRRKREELMTAPPMDGTPWMGLSSSDKMDRLYIRLRSIELPKNLEHLGETSEENEMARTSFATPVLRQPVSRGQMNSKPIAVLLAKANVILQEQRKQNDSEILDPEIADEGRVVDGSLWVDKYSPKTYAELISDDGINRMLLTWIKMWDECSFKRKPPSIEHLSELEQKNLELEGNMKPVRPRMRIAMLYGQPGMGKTTLASIIARQAGYNPIDVNASGDRKVDHLKGLIEGVVRSVGSVNSMQENNAKPNCLIIDEIDGAHVDTIKYLISVISDKGRHAIRRPIICICNDLYVTALRDLRPHAFLLQLPPTNPHRLAERLRTICDNEKLWLDRAALQRLTEGCFGDIRSCLNTLQMLSKQTSIQRITVSIVTDAINRQGIGRESMFDHWASVLNLTKHLDGKGIVLNERERCIRLDKMVSTCDELDRYHSGLYHNYLAKNVSLSAARRAIEAFETLDLYETRIHKTQNYEMMRYMSTITLTVHLAVASHSKRKLEFPSAEQTMREKMRKSTEVLSAVRARPEVFKYSRSAMILEIIPQAVIIVQPALKPMNESLYKAQELESIKTSVGVHLTLSSTFQLIHTHTGTNYVFQPPWNELADFPFGPEYQRPNMVNSVRQMISHRIEMARMGINGDGVQMGEKRALNANRIQPKPQKHPEYKPKFGPDGKRYAIYYKFNQGSSNAIRRNVRIFQLFPGCK</sequence>
<evidence type="ECO:0000256" key="1">
    <source>
        <dbReference type="ARBA" id="ARBA00004123"/>
    </source>
</evidence>
<keyword evidence="6" id="KW-0539">Nucleus</keyword>
<name>A0A4V6A650_STECR</name>
<reference evidence="10 11" key="2">
    <citation type="journal article" date="2019" name="G3 (Bethesda)">
        <title>Hybrid Assembly of the Genome of the Entomopathogenic Nematode Steinernema carpocapsae Identifies the X-Chromosome.</title>
        <authorList>
            <person name="Serra L."/>
            <person name="Macchietto M."/>
            <person name="Macias-Munoz A."/>
            <person name="McGill C.J."/>
            <person name="Rodriguez I.M."/>
            <person name="Rodriguez B."/>
            <person name="Murad R."/>
            <person name="Mortazavi A."/>
        </authorList>
    </citation>
    <scope>NUCLEOTIDE SEQUENCE [LARGE SCALE GENOMIC DNA]</scope>
    <source>
        <strain evidence="10 11">ALL</strain>
    </source>
</reference>